<evidence type="ECO:0000313" key="1">
    <source>
        <dbReference type="EMBL" id="EFK97936.1"/>
    </source>
</evidence>
<name>D9PES7_9ZZZZ</name>
<reference evidence="1" key="2">
    <citation type="journal article" date="2011" name="Microb. Ecol.">
        <title>Taxonomic and Functional Metagenomic Profiling of the Microbial Community in the Anoxic Sediment of a Sub-saline Shallow Lake (Laguna de Carrizo, Central Spain).</title>
        <authorList>
            <person name="Ferrer M."/>
            <person name="Guazzaroni M.E."/>
            <person name="Richter M."/>
            <person name="Garcia-Salamanca A."/>
            <person name="Yarza P."/>
            <person name="Suarez-Suarez A."/>
            <person name="Solano J."/>
            <person name="Alcaide M."/>
            <person name="van Dillewijn P."/>
            <person name="Molina-Henares M.A."/>
            <person name="Lopez-Cortes N."/>
            <person name="Al-Ramahi Y."/>
            <person name="Guerrero C."/>
            <person name="Acosta A."/>
            <person name="de Eugenio L.I."/>
            <person name="Martinez V."/>
            <person name="Marques S."/>
            <person name="Rojo F."/>
            <person name="Santero E."/>
            <person name="Genilloud O."/>
            <person name="Perez-Perez J."/>
            <person name="Rossello-Mora R."/>
            <person name="Ramos J.L."/>
        </authorList>
    </citation>
    <scope>NUCLEOTIDE SEQUENCE</scope>
</reference>
<gene>
    <name evidence="1" type="ORF">LDC_0005</name>
</gene>
<comment type="caution">
    <text evidence="1">The sequence shown here is derived from an EMBL/GenBank/DDBJ whole genome shotgun (WGS) entry which is preliminary data.</text>
</comment>
<dbReference type="AlphaFoldDB" id="D9PES7"/>
<proteinExistence type="predicted"/>
<dbReference type="EMBL" id="ADZX01000001">
    <property type="protein sequence ID" value="EFK97936.1"/>
    <property type="molecule type" value="Genomic_DNA"/>
</dbReference>
<organism evidence="1">
    <name type="scientific">sediment metagenome</name>
    <dbReference type="NCBI Taxonomy" id="749907"/>
    <lineage>
        <taxon>unclassified sequences</taxon>
        <taxon>metagenomes</taxon>
        <taxon>ecological metagenomes</taxon>
    </lineage>
</organism>
<sequence>MKSFDYLNKNSPKGSIVLSGEYASMMIPAFTNNFTILGREDSSYNYFSKKMEAFDFLNGKLDEKRSLEYLKKHNISYVIFGIDTIPYNSLPFKSWQSFEEIFREGNVVVVKKKDYL</sequence>
<protein>
    <submittedName>
        <fullName evidence="1">Uncharacterized protein</fullName>
    </submittedName>
</protein>
<reference evidence="1" key="1">
    <citation type="submission" date="2010-07" db="EMBL/GenBank/DDBJ databases">
        <authorList>
            <consortium name="CONSOLIDER consortium CSD2007-00005"/>
            <person name="Guazzaroni M.-E."/>
            <person name="Richter M."/>
            <person name="Garcia-Salamanca A."/>
            <person name="Yarza P."/>
            <person name="Ferrer M."/>
        </authorList>
    </citation>
    <scope>NUCLEOTIDE SEQUENCE</scope>
</reference>
<accession>D9PES7</accession>